<dbReference type="PANTHER" id="PTHR34655:SF2">
    <property type="entry name" value="PEROXIREDOXIN FAMILY PROTEIN"/>
    <property type="match status" value="1"/>
</dbReference>
<dbReference type="InterPro" id="IPR032836">
    <property type="entry name" value="DsrE2-like"/>
</dbReference>
<sequence>MNNNESVSIVVFSGDLDKVMAAFIIANGAAASGMEVNMFFTFWGLSALRKKGAKAKGKRFIEKMFGMMLPNGAEKLALSKMHMFGMGTMMLKNVMKSKKIPSLPELIDMAKQLGVNLYLCEMSMNVMGLKREEFIDGIKDIVGVASYLEHASKANITLFI</sequence>
<evidence type="ECO:0000256" key="1">
    <source>
        <dbReference type="SAM" id="Phobius"/>
    </source>
</evidence>
<accession>A0A7C4Y570</accession>
<proteinExistence type="predicted"/>
<keyword evidence="1" id="KW-0812">Transmembrane</keyword>
<dbReference type="EMBL" id="DTHG01000062">
    <property type="protein sequence ID" value="HGW91861.1"/>
    <property type="molecule type" value="Genomic_DNA"/>
</dbReference>
<dbReference type="Gene3D" id="3.40.1260.10">
    <property type="entry name" value="DsrEFH-like"/>
    <property type="match status" value="1"/>
</dbReference>
<evidence type="ECO:0008006" key="3">
    <source>
        <dbReference type="Google" id="ProtNLM"/>
    </source>
</evidence>
<keyword evidence="1" id="KW-1133">Transmembrane helix</keyword>
<name>A0A7C4Y570_UNCW3</name>
<gene>
    <name evidence="2" type="ORF">ENV67_04895</name>
</gene>
<feature type="transmembrane region" description="Helical" evidence="1">
    <location>
        <begin position="20"/>
        <end position="48"/>
    </location>
</feature>
<reference evidence="2" key="1">
    <citation type="journal article" date="2020" name="mSystems">
        <title>Genome- and Community-Level Interaction Insights into Carbon Utilization and Element Cycling Functions of Hydrothermarchaeota in Hydrothermal Sediment.</title>
        <authorList>
            <person name="Zhou Z."/>
            <person name="Liu Y."/>
            <person name="Xu W."/>
            <person name="Pan J."/>
            <person name="Luo Z.H."/>
            <person name="Li M."/>
        </authorList>
    </citation>
    <scope>NUCLEOTIDE SEQUENCE [LARGE SCALE GENOMIC DNA]</scope>
    <source>
        <strain evidence="2">SpSt-780</strain>
    </source>
</reference>
<dbReference type="Pfam" id="PF13686">
    <property type="entry name" value="DrsE_2"/>
    <property type="match status" value="1"/>
</dbReference>
<keyword evidence="1" id="KW-0472">Membrane</keyword>
<dbReference type="PANTHER" id="PTHR34655">
    <property type="entry name" value="CONSERVED WITHIN P. AEROPHILUM"/>
    <property type="match status" value="1"/>
</dbReference>
<dbReference type="SUPFAM" id="SSF75169">
    <property type="entry name" value="DsrEFH-like"/>
    <property type="match status" value="1"/>
</dbReference>
<protein>
    <recommendedName>
        <fullName evidence="3">NADH dehydrogenase FAD-containing subunit</fullName>
    </recommendedName>
</protein>
<organism evidence="2">
    <name type="scientific">candidate division WOR-3 bacterium</name>
    <dbReference type="NCBI Taxonomy" id="2052148"/>
    <lineage>
        <taxon>Bacteria</taxon>
        <taxon>Bacteria division WOR-3</taxon>
    </lineage>
</organism>
<comment type="caution">
    <text evidence="2">The sequence shown here is derived from an EMBL/GenBank/DDBJ whole genome shotgun (WGS) entry which is preliminary data.</text>
</comment>
<dbReference type="InterPro" id="IPR027396">
    <property type="entry name" value="DsrEFH-like"/>
</dbReference>
<evidence type="ECO:0000313" key="2">
    <source>
        <dbReference type="EMBL" id="HGW91861.1"/>
    </source>
</evidence>
<dbReference type="AlphaFoldDB" id="A0A7C4Y570"/>